<organism evidence="1">
    <name type="scientific">mine drainage metagenome</name>
    <dbReference type="NCBI Taxonomy" id="410659"/>
    <lineage>
        <taxon>unclassified sequences</taxon>
        <taxon>metagenomes</taxon>
        <taxon>ecological metagenomes</taxon>
    </lineage>
</organism>
<sequence>MRRNGVAGTVGEVVDRLGALAADGVQRVYLQVLDLADLDHLALVAQEVAPQLS</sequence>
<evidence type="ECO:0008006" key="2">
    <source>
        <dbReference type="Google" id="ProtNLM"/>
    </source>
</evidence>
<dbReference type="GO" id="GO:0016705">
    <property type="term" value="F:oxidoreductase activity, acting on paired donors, with incorporation or reduction of molecular oxygen"/>
    <property type="evidence" value="ECO:0007669"/>
    <property type="project" value="InterPro"/>
</dbReference>
<name>A0A1J5QGP7_9ZZZZ</name>
<accession>A0A1J5QGP7</accession>
<evidence type="ECO:0000313" key="1">
    <source>
        <dbReference type="EMBL" id="OIQ79143.1"/>
    </source>
</evidence>
<dbReference type="InterPro" id="IPR036661">
    <property type="entry name" value="Luciferase-like_sf"/>
</dbReference>
<dbReference type="SUPFAM" id="SSF51679">
    <property type="entry name" value="Bacterial luciferase-like"/>
    <property type="match status" value="1"/>
</dbReference>
<gene>
    <name evidence="1" type="ORF">GALL_391280</name>
</gene>
<protein>
    <recommendedName>
        <fullName evidence="2">Luciferase-like monooxygenase</fullName>
    </recommendedName>
</protein>
<proteinExistence type="predicted"/>
<comment type="caution">
    <text evidence="1">The sequence shown here is derived from an EMBL/GenBank/DDBJ whole genome shotgun (WGS) entry which is preliminary data.</text>
</comment>
<dbReference type="AlphaFoldDB" id="A0A1J5QGP7"/>
<dbReference type="Gene3D" id="3.20.20.30">
    <property type="entry name" value="Luciferase-like domain"/>
    <property type="match status" value="1"/>
</dbReference>
<dbReference type="EMBL" id="MLJW01001267">
    <property type="protein sequence ID" value="OIQ79143.1"/>
    <property type="molecule type" value="Genomic_DNA"/>
</dbReference>
<reference evidence="1" key="1">
    <citation type="submission" date="2016-10" db="EMBL/GenBank/DDBJ databases">
        <title>Sequence of Gallionella enrichment culture.</title>
        <authorList>
            <person name="Poehlein A."/>
            <person name="Muehling M."/>
            <person name="Daniel R."/>
        </authorList>
    </citation>
    <scope>NUCLEOTIDE SEQUENCE</scope>
</reference>